<proteinExistence type="predicted"/>
<protein>
    <submittedName>
        <fullName evidence="2">DUF3253 domain-containing protein</fullName>
    </submittedName>
</protein>
<dbReference type="SUPFAM" id="SSF46785">
    <property type="entry name" value="Winged helix' DNA-binding domain"/>
    <property type="match status" value="1"/>
</dbReference>
<dbReference type="Gene3D" id="1.10.10.10">
    <property type="entry name" value="Winged helix-like DNA-binding domain superfamily/Winged helix DNA-binding domain"/>
    <property type="match status" value="1"/>
</dbReference>
<organism evidence="2 3">
    <name type="scientific">Ancylobacter crimeensis</name>
    <dbReference type="NCBI Taxonomy" id="2579147"/>
    <lineage>
        <taxon>Bacteria</taxon>
        <taxon>Pseudomonadati</taxon>
        <taxon>Pseudomonadota</taxon>
        <taxon>Alphaproteobacteria</taxon>
        <taxon>Hyphomicrobiales</taxon>
        <taxon>Xanthobacteraceae</taxon>
        <taxon>Ancylobacter</taxon>
    </lineage>
</organism>
<feature type="region of interest" description="Disordered" evidence="1">
    <location>
        <begin position="1"/>
        <end position="20"/>
    </location>
</feature>
<comment type="caution">
    <text evidence="2">The sequence shown here is derived from an EMBL/GenBank/DDBJ whole genome shotgun (WGS) entry which is preliminary data.</text>
</comment>
<name>A0ABT0DC79_9HYPH</name>
<dbReference type="EMBL" id="JALKCH010000007">
    <property type="protein sequence ID" value="MCK0197571.1"/>
    <property type="molecule type" value="Genomic_DNA"/>
</dbReference>
<dbReference type="RefSeq" id="WP_247029412.1">
    <property type="nucleotide sequence ID" value="NZ_JALKCH010000007.1"/>
</dbReference>
<dbReference type="InterPro" id="IPR036388">
    <property type="entry name" value="WH-like_DNA-bd_sf"/>
</dbReference>
<evidence type="ECO:0000256" key="1">
    <source>
        <dbReference type="SAM" id="MobiDB-lite"/>
    </source>
</evidence>
<gene>
    <name evidence="2" type="ORF">MWN34_11675</name>
</gene>
<dbReference type="Pfam" id="PF11625">
    <property type="entry name" value="DUF3253"/>
    <property type="match status" value="1"/>
</dbReference>
<dbReference type="InterPro" id="IPR036390">
    <property type="entry name" value="WH_DNA-bd_sf"/>
</dbReference>
<reference evidence="2 3" key="1">
    <citation type="submission" date="2022-04" db="EMBL/GenBank/DDBJ databases">
        <authorList>
            <person name="Grouzdev D.S."/>
            <person name="Pantiukh K.S."/>
            <person name="Krutkina M.S."/>
        </authorList>
    </citation>
    <scope>NUCLEOTIDE SEQUENCE [LARGE SCALE GENOMIC DNA]</scope>
    <source>
        <strain evidence="2 3">6x-1</strain>
    </source>
</reference>
<dbReference type="InterPro" id="IPR021660">
    <property type="entry name" value="DUF3253"/>
</dbReference>
<dbReference type="Proteomes" id="UP001203284">
    <property type="component" value="Unassembled WGS sequence"/>
</dbReference>
<keyword evidence="3" id="KW-1185">Reference proteome</keyword>
<evidence type="ECO:0000313" key="2">
    <source>
        <dbReference type="EMBL" id="MCK0197571.1"/>
    </source>
</evidence>
<sequence>MTDAADMTDAARTRADTATDAAENDAARIILALIAAAPKGRSIDPADAAREIGAKAGDAAAQGAGTPAGDHWQRHLPLVRRAAVRLAGEGRIAIYRKGKPVDPSGFRGVYRLGKPAETGEG</sequence>
<accession>A0ABT0DC79</accession>
<evidence type="ECO:0000313" key="3">
    <source>
        <dbReference type="Proteomes" id="UP001203284"/>
    </source>
</evidence>